<name>A0ABD3KRM3_EUCGL</name>
<accession>A0ABD3KRM3</accession>
<dbReference type="Proteomes" id="UP001634007">
    <property type="component" value="Unassembled WGS sequence"/>
</dbReference>
<sequence>MGAVPRSAKIDGGRSSRRIPSRLIPKRGRVKVAIAAALAHRLSSIFSLNPRNRCAGS</sequence>
<organism evidence="2 3">
    <name type="scientific">Eucalyptus globulus</name>
    <name type="common">Tasmanian blue gum</name>
    <dbReference type="NCBI Taxonomy" id="34317"/>
    <lineage>
        <taxon>Eukaryota</taxon>
        <taxon>Viridiplantae</taxon>
        <taxon>Streptophyta</taxon>
        <taxon>Embryophyta</taxon>
        <taxon>Tracheophyta</taxon>
        <taxon>Spermatophyta</taxon>
        <taxon>Magnoliopsida</taxon>
        <taxon>eudicotyledons</taxon>
        <taxon>Gunneridae</taxon>
        <taxon>Pentapetalae</taxon>
        <taxon>rosids</taxon>
        <taxon>malvids</taxon>
        <taxon>Myrtales</taxon>
        <taxon>Myrtaceae</taxon>
        <taxon>Myrtoideae</taxon>
        <taxon>Eucalypteae</taxon>
        <taxon>Eucalyptus</taxon>
    </lineage>
</organism>
<keyword evidence="3" id="KW-1185">Reference proteome</keyword>
<dbReference type="PANTHER" id="PTHR36615">
    <property type="entry name" value="PROTEIN, PUTATIVE-RELATED"/>
    <property type="match status" value="1"/>
</dbReference>
<proteinExistence type="predicted"/>
<evidence type="ECO:0000313" key="2">
    <source>
        <dbReference type="EMBL" id="KAL3740197.1"/>
    </source>
</evidence>
<comment type="caution">
    <text evidence="2">The sequence shown here is derived from an EMBL/GenBank/DDBJ whole genome shotgun (WGS) entry which is preliminary data.</text>
</comment>
<dbReference type="AlphaFoldDB" id="A0ABD3KRM3"/>
<protein>
    <submittedName>
        <fullName evidence="2">Uncharacterized protein</fullName>
    </submittedName>
</protein>
<reference evidence="2 3" key="1">
    <citation type="submission" date="2024-11" db="EMBL/GenBank/DDBJ databases">
        <title>Chromosome-level genome assembly of Eucalyptus globulus Labill. provides insights into its genome evolution.</title>
        <authorList>
            <person name="Li X."/>
        </authorList>
    </citation>
    <scope>NUCLEOTIDE SEQUENCE [LARGE SCALE GENOMIC DNA]</scope>
    <source>
        <strain evidence="2">CL2024</strain>
        <tissue evidence="2">Fresh tender leaves</tissue>
    </source>
</reference>
<dbReference type="EMBL" id="JBJKBG010000005">
    <property type="protein sequence ID" value="KAL3740197.1"/>
    <property type="molecule type" value="Genomic_DNA"/>
</dbReference>
<feature type="region of interest" description="Disordered" evidence="1">
    <location>
        <begin position="1"/>
        <end position="23"/>
    </location>
</feature>
<dbReference type="PANTHER" id="PTHR36615:SF7">
    <property type="entry name" value="PROTEIN, PUTATIVE-RELATED"/>
    <property type="match status" value="1"/>
</dbReference>
<evidence type="ECO:0000256" key="1">
    <source>
        <dbReference type="SAM" id="MobiDB-lite"/>
    </source>
</evidence>
<gene>
    <name evidence="2" type="ORF">ACJRO7_021468</name>
</gene>
<evidence type="ECO:0000313" key="3">
    <source>
        <dbReference type="Proteomes" id="UP001634007"/>
    </source>
</evidence>